<feature type="compositionally biased region" description="Acidic residues" evidence="1">
    <location>
        <begin position="600"/>
        <end position="618"/>
    </location>
</feature>
<evidence type="ECO:0000256" key="2">
    <source>
        <dbReference type="SAM" id="Phobius"/>
    </source>
</evidence>
<feature type="compositionally biased region" description="Basic and acidic residues" evidence="1">
    <location>
        <begin position="821"/>
        <end position="836"/>
    </location>
</feature>
<dbReference type="PANTHER" id="PTHR42736">
    <property type="entry name" value="PROTEIN-GLUTAMINE GAMMA-GLUTAMYLTRANSFERASE"/>
    <property type="match status" value="1"/>
</dbReference>
<dbReference type="InterPro" id="IPR002931">
    <property type="entry name" value="Transglutaminase-like"/>
</dbReference>
<gene>
    <name evidence="4" type="ORF">CFK39_06245</name>
</gene>
<dbReference type="Pfam" id="PF11992">
    <property type="entry name" value="TgpA_N"/>
    <property type="match status" value="1"/>
</dbReference>
<sequence>MSPLMGRPALEGSHLTGRALLLLVAILLASAPASQLLAGSSWLVLTLVAAAPVILGGVVLRTVVRRQMLVPLAQAGLLILLVLVVETVLGLAPWQDGPLAVVRDQAEIATRGVNELASGVPPLALGAPGAVLMVALIGLVTLLLDLMFLDLGWHTPTALLVSSAVLIPALQHPAGGQWWQVAAPVLAGAALFATRTVHADPRYLRGDRRPQAGPPAHRGRTLAAVTVCVALVAVLSPLLGPALPQLAPARLALNIDLLERWQDPDAPALGPVMIDDDVSVRRSLLQREDTEVLRYTTTAEDPSYLRLRTLNTFDGETFRGTAEGDALVMGVAAFSDARDDGVAVHGSADDFIETDVEITNLAGQRLPVPDNVRSVRGADPVLNRAMTLQPSNGEVALSYVRSGLLGQRYSVQSEPATATAEQLRGVDPAVFAQPFDAGYTSRDDVPETATALADQLVERDGADNAYDTAVTFQDYFRNSFAYSLTVNSPPGEDPLESFLDDRVGYCEQFAASFALMMTSQGYPSRVVIGFTPGEQDGDEWSVSSTNAHAWPEVWFGPEYGWVRFEPTPAAAANGVSPPERTDPSDQEQAPAPETPTTQDEPAEETPDEQGTSEEETTEDPATAQDSDGGDLGPSAATVQRVKWGVVITMALGGLLAAVAAAAVLGIRRRRLRARDARWAALLDSGDGDGGLASALAVERRYRGAGELAWSEITRELSVRAFAIRWLRITGAWGSDPTPLALDAALAPHRALEDLLAHIEAAGLEITDEHHAAAARIADAFTTARYAAPLPGEGAASPAVSPQPSRPSQPSPDCAARASHPLRQDADQLIDLIRRTR</sequence>
<feature type="transmembrane region" description="Helical" evidence="2">
    <location>
        <begin position="219"/>
        <end position="240"/>
    </location>
</feature>
<keyword evidence="4" id="KW-0378">Hydrolase</keyword>
<accession>A0A220UBJ8</accession>
<keyword evidence="2" id="KW-1133">Transmembrane helix</keyword>
<dbReference type="RefSeq" id="WP_089064738.1">
    <property type="nucleotide sequence ID" value="NZ_CP022316.1"/>
</dbReference>
<dbReference type="EMBL" id="CP022316">
    <property type="protein sequence ID" value="ASK65497.1"/>
    <property type="molecule type" value="Genomic_DNA"/>
</dbReference>
<name>A0A220UBJ8_9MICO</name>
<feature type="transmembrane region" description="Helical" evidence="2">
    <location>
        <begin position="151"/>
        <end position="171"/>
    </location>
</feature>
<feature type="transmembrane region" description="Helical" evidence="2">
    <location>
        <begin position="43"/>
        <end position="63"/>
    </location>
</feature>
<feature type="transmembrane region" description="Helical" evidence="2">
    <location>
        <begin position="123"/>
        <end position="144"/>
    </location>
</feature>
<reference evidence="5" key="1">
    <citation type="submission" date="2017-07" db="EMBL/GenBank/DDBJ databases">
        <title>Brachybacterium sp. VR2415.</title>
        <authorList>
            <person name="Tak E.J."/>
            <person name="Bae J.-W."/>
        </authorList>
    </citation>
    <scope>NUCLEOTIDE SEQUENCE [LARGE SCALE GENOMIC DNA]</scope>
    <source>
        <strain evidence="5">VR2415</strain>
    </source>
</reference>
<keyword evidence="2" id="KW-0472">Membrane</keyword>
<organism evidence="4 5">
    <name type="scientific">Brachybacterium avium</name>
    <dbReference type="NCBI Taxonomy" id="2017485"/>
    <lineage>
        <taxon>Bacteria</taxon>
        <taxon>Bacillati</taxon>
        <taxon>Actinomycetota</taxon>
        <taxon>Actinomycetes</taxon>
        <taxon>Micrococcales</taxon>
        <taxon>Dermabacteraceae</taxon>
        <taxon>Brachybacterium</taxon>
    </lineage>
</organism>
<dbReference type="InterPro" id="IPR021878">
    <property type="entry name" value="TgpA_N"/>
</dbReference>
<dbReference type="Gene3D" id="3.10.620.30">
    <property type="match status" value="1"/>
</dbReference>
<dbReference type="PANTHER" id="PTHR42736:SF1">
    <property type="entry name" value="PROTEIN-GLUTAMINE GAMMA-GLUTAMYLTRANSFERASE"/>
    <property type="match status" value="1"/>
</dbReference>
<dbReference type="SMART" id="SM00460">
    <property type="entry name" value="TGc"/>
    <property type="match status" value="1"/>
</dbReference>
<dbReference type="Proteomes" id="UP000198398">
    <property type="component" value="Chromosome"/>
</dbReference>
<dbReference type="OrthoDB" id="9804023at2"/>
<keyword evidence="2" id="KW-0812">Transmembrane</keyword>
<feature type="region of interest" description="Disordered" evidence="1">
    <location>
        <begin position="570"/>
        <end position="634"/>
    </location>
</feature>
<dbReference type="AlphaFoldDB" id="A0A220UBJ8"/>
<feature type="region of interest" description="Disordered" evidence="1">
    <location>
        <begin position="791"/>
        <end position="836"/>
    </location>
</feature>
<keyword evidence="5" id="KW-1185">Reference proteome</keyword>
<feature type="transmembrane region" description="Helical" evidence="2">
    <location>
        <begin position="75"/>
        <end position="94"/>
    </location>
</feature>
<dbReference type="InterPro" id="IPR038765">
    <property type="entry name" value="Papain-like_cys_pep_sf"/>
</dbReference>
<feature type="transmembrane region" description="Helical" evidence="2">
    <location>
        <begin position="177"/>
        <end position="198"/>
    </location>
</feature>
<feature type="domain" description="Transglutaminase-like" evidence="3">
    <location>
        <begin position="498"/>
        <end position="568"/>
    </location>
</feature>
<dbReference type="InterPro" id="IPR052901">
    <property type="entry name" value="Bact_TGase-like"/>
</dbReference>
<dbReference type="SUPFAM" id="SSF54001">
    <property type="entry name" value="Cysteine proteinases"/>
    <property type="match status" value="1"/>
</dbReference>
<evidence type="ECO:0000256" key="1">
    <source>
        <dbReference type="SAM" id="MobiDB-lite"/>
    </source>
</evidence>
<feature type="transmembrane region" description="Helical" evidence="2">
    <location>
        <begin position="643"/>
        <end position="666"/>
    </location>
</feature>
<keyword evidence="4" id="KW-0645">Protease</keyword>
<evidence type="ECO:0000313" key="5">
    <source>
        <dbReference type="Proteomes" id="UP000198398"/>
    </source>
</evidence>
<dbReference type="GO" id="GO:0006508">
    <property type="term" value="P:proteolysis"/>
    <property type="evidence" value="ECO:0007669"/>
    <property type="project" value="UniProtKB-KW"/>
</dbReference>
<dbReference type="Pfam" id="PF01841">
    <property type="entry name" value="Transglut_core"/>
    <property type="match status" value="1"/>
</dbReference>
<evidence type="ECO:0000313" key="4">
    <source>
        <dbReference type="EMBL" id="ASK65497.1"/>
    </source>
</evidence>
<dbReference type="GO" id="GO:0008233">
    <property type="term" value="F:peptidase activity"/>
    <property type="evidence" value="ECO:0007669"/>
    <property type="project" value="UniProtKB-KW"/>
</dbReference>
<evidence type="ECO:0000259" key="3">
    <source>
        <dbReference type="SMART" id="SM00460"/>
    </source>
</evidence>
<dbReference type="KEGG" id="brv:CFK39_06245"/>
<protein>
    <submittedName>
        <fullName evidence="4">Cysteine protease</fullName>
    </submittedName>
</protein>
<proteinExistence type="predicted"/>